<dbReference type="Pfam" id="PF00009">
    <property type="entry name" value="GTP_EFTU"/>
    <property type="match status" value="1"/>
</dbReference>
<keyword evidence="8" id="KW-1185">Reference proteome</keyword>
<organism evidence="7 8">
    <name type="scientific">Paenibacillus anaericanus</name>
    <dbReference type="NCBI Taxonomy" id="170367"/>
    <lineage>
        <taxon>Bacteria</taxon>
        <taxon>Bacillati</taxon>
        <taxon>Bacillota</taxon>
        <taxon>Bacilli</taxon>
        <taxon>Bacillales</taxon>
        <taxon>Paenibacillaceae</taxon>
        <taxon>Paenibacillus</taxon>
    </lineage>
</organism>
<gene>
    <name evidence="7" type="ORF">EJP82_10925</name>
</gene>
<dbReference type="Gene3D" id="3.40.50.300">
    <property type="entry name" value="P-loop containing nucleotide triphosphate hydrolases"/>
    <property type="match status" value="1"/>
</dbReference>
<evidence type="ECO:0000256" key="5">
    <source>
        <dbReference type="ARBA" id="ARBA00023251"/>
    </source>
</evidence>
<dbReference type="GO" id="GO:0032790">
    <property type="term" value="P:ribosome disassembly"/>
    <property type="evidence" value="ECO:0007669"/>
    <property type="project" value="TreeGrafter"/>
</dbReference>
<dbReference type="GO" id="GO:0003924">
    <property type="term" value="F:GTPase activity"/>
    <property type="evidence" value="ECO:0007669"/>
    <property type="project" value="InterPro"/>
</dbReference>
<dbReference type="Gene3D" id="2.40.30.10">
    <property type="entry name" value="Translation factors"/>
    <property type="match status" value="1"/>
</dbReference>
<reference evidence="7 8" key="1">
    <citation type="submission" date="2018-12" db="EMBL/GenBank/DDBJ databases">
        <authorList>
            <person name="Sun L."/>
            <person name="Chen Z."/>
        </authorList>
    </citation>
    <scope>NUCLEOTIDE SEQUENCE [LARGE SCALE GENOMIC DNA]</scope>
    <source>
        <strain evidence="7 8">DSM 15890</strain>
    </source>
</reference>
<dbReference type="NCBIfam" id="TIGR00231">
    <property type="entry name" value="small_GTP"/>
    <property type="match status" value="1"/>
</dbReference>
<dbReference type="Pfam" id="PF00679">
    <property type="entry name" value="EFG_C"/>
    <property type="match status" value="1"/>
</dbReference>
<dbReference type="Proteomes" id="UP000279446">
    <property type="component" value="Unassembled WGS sequence"/>
</dbReference>
<dbReference type="AlphaFoldDB" id="A0A433YA29"/>
<dbReference type="InterPro" id="IPR041095">
    <property type="entry name" value="EFG_II"/>
</dbReference>
<dbReference type="InterPro" id="IPR005517">
    <property type="entry name" value="Transl_elong_EFG/EF2_IV"/>
</dbReference>
<dbReference type="PROSITE" id="PS00301">
    <property type="entry name" value="G_TR_1"/>
    <property type="match status" value="1"/>
</dbReference>
<dbReference type="Pfam" id="PF03764">
    <property type="entry name" value="EFG_IV"/>
    <property type="match status" value="1"/>
</dbReference>
<evidence type="ECO:0000256" key="4">
    <source>
        <dbReference type="ARBA" id="ARBA00023134"/>
    </source>
</evidence>
<dbReference type="InterPro" id="IPR035647">
    <property type="entry name" value="EFG_III/V"/>
</dbReference>
<keyword evidence="3" id="KW-0648">Protein biosynthesis</keyword>
<dbReference type="SUPFAM" id="SSF52540">
    <property type="entry name" value="P-loop containing nucleoside triphosphate hydrolases"/>
    <property type="match status" value="1"/>
</dbReference>
<feature type="domain" description="Tr-type G" evidence="6">
    <location>
        <begin position="6"/>
        <end position="264"/>
    </location>
</feature>
<keyword evidence="2" id="KW-0547">Nucleotide-binding</keyword>
<dbReference type="InterPro" id="IPR053905">
    <property type="entry name" value="EF-G-like_DII"/>
</dbReference>
<dbReference type="PRINTS" id="PR00315">
    <property type="entry name" value="ELONGATNFCT"/>
</dbReference>
<dbReference type="InterPro" id="IPR000640">
    <property type="entry name" value="EFG_V-like"/>
</dbReference>
<dbReference type="InterPro" id="IPR009000">
    <property type="entry name" value="Transl_B-barrel_sf"/>
</dbReference>
<dbReference type="GO" id="GO:0005525">
    <property type="term" value="F:GTP binding"/>
    <property type="evidence" value="ECO:0007669"/>
    <property type="project" value="UniProtKB-KW"/>
</dbReference>
<dbReference type="Gene3D" id="3.30.70.240">
    <property type="match status" value="1"/>
</dbReference>
<dbReference type="SMART" id="SM00838">
    <property type="entry name" value="EFG_C"/>
    <property type="match status" value="1"/>
</dbReference>
<dbReference type="PRINTS" id="PR01037">
    <property type="entry name" value="TCRTETOQM"/>
</dbReference>
<dbReference type="GO" id="GO:0006412">
    <property type="term" value="P:translation"/>
    <property type="evidence" value="ECO:0007669"/>
    <property type="project" value="UniProtKB-KW"/>
</dbReference>
<dbReference type="Gene3D" id="3.30.230.10">
    <property type="match status" value="1"/>
</dbReference>
<evidence type="ECO:0000259" key="6">
    <source>
        <dbReference type="PROSITE" id="PS51722"/>
    </source>
</evidence>
<name>A0A433YA29_9BACL</name>
<dbReference type="PROSITE" id="PS51722">
    <property type="entry name" value="G_TR_2"/>
    <property type="match status" value="1"/>
</dbReference>
<evidence type="ECO:0000313" key="8">
    <source>
        <dbReference type="Proteomes" id="UP000279446"/>
    </source>
</evidence>
<evidence type="ECO:0000256" key="1">
    <source>
        <dbReference type="ARBA" id="ARBA00003987"/>
    </source>
</evidence>
<dbReference type="OrthoDB" id="9801591at2"/>
<dbReference type="SUPFAM" id="SSF50447">
    <property type="entry name" value="Translation proteins"/>
    <property type="match status" value="1"/>
</dbReference>
<accession>A0A433YA29</accession>
<dbReference type="InterPro" id="IPR035650">
    <property type="entry name" value="Tet_C"/>
</dbReference>
<dbReference type="InterPro" id="IPR000795">
    <property type="entry name" value="T_Tr_GTP-bd_dom"/>
</dbReference>
<proteinExistence type="predicted"/>
<evidence type="ECO:0000313" key="7">
    <source>
        <dbReference type="EMBL" id="RUT46741.1"/>
    </source>
</evidence>
<dbReference type="GO" id="GO:0046677">
    <property type="term" value="P:response to antibiotic"/>
    <property type="evidence" value="ECO:0007669"/>
    <property type="project" value="UniProtKB-KW"/>
</dbReference>
<comment type="caution">
    <text evidence="7">The sequence shown here is derived from an EMBL/GenBank/DDBJ whole genome shotgun (WGS) entry which is preliminary data.</text>
</comment>
<dbReference type="CDD" id="cd03711">
    <property type="entry name" value="Tet_C"/>
    <property type="match status" value="1"/>
</dbReference>
<dbReference type="EMBL" id="RZNY01000007">
    <property type="protein sequence ID" value="RUT46741.1"/>
    <property type="molecule type" value="Genomic_DNA"/>
</dbReference>
<dbReference type="InterPro" id="IPR014721">
    <property type="entry name" value="Ribsml_uS5_D2-typ_fold_subgr"/>
</dbReference>
<dbReference type="SUPFAM" id="SSF54211">
    <property type="entry name" value="Ribosomal protein S5 domain 2-like"/>
    <property type="match status" value="1"/>
</dbReference>
<sequence length="658" mass="73270">MTHPSIKRLNVGIFAHVDAGKTTTTENILYESGRTRALGSVDAGTAVTDSMDIERQRGISVRAAMTSFTWKDVQVNLVDTPGHVDFLSEVERSLRVMDSAVLIVSAVEGVQPQTELIWNALQKLRIPTLIFVNKMDRIGADSDSVLEQIRTYLSPDILPMQLPVGKEQDFNATVDIWDADVDPEAKQVLYESLAERDEILLESYINGEFISREQWREFATTGFRSAQIYPLLYGSAARGIGITALMDAMITYLPQAGGNIESPLSGIVFKIERDKSMGRMAFVRLYEGSLRNRDTVFNHTQNIQEKVTQIRKVDGGHSEDIGLLTAGDIAAICGLAHVRIGDVLGVPDAIPDEAKMAIPLLTVRAHWIDEADYPKVVQALTELSEEDPLLDVQWLQDERELHVKVMGPIQLEILTSVLETRYGLQVSFGQPSVIYKETPKQRGEGYIAYTMPKPCWAVLRFLIEPGPRGSGLQYDANVRTDDLLLQYQNEVARRVPEALQQGIFGWEVTDLKVTLIEGQHHVWHTHPLDFAVATPMGIMNGLANVGITLLEPILRVRIVVPEENGGRVMNDLSQMRGTFDPPVLQGDRMVIEGYLPVATSIDYPIELSSYTKGKSSFTSFFSGYEECPSDVLAERTRRGVNPLDQSKYILSVRKALQG</sequence>
<keyword evidence="4" id="KW-0342">GTP-binding</keyword>
<dbReference type="Pfam" id="PF14492">
    <property type="entry name" value="EFG_III"/>
    <property type="match status" value="1"/>
</dbReference>
<dbReference type="InterPro" id="IPR005225">
    <property type="entry name" value="Small_GTP-bd"/>
</dbReference>
<dbReference type="RefSeq" id="WP_127192079.1">
    <property type="nucleotide sequence ID" value="NZ_RZNY01000007.1"/>
</dbReference>
<dbReference type="Gene3D" id="3.30.70.870">
    <property type="entry name" value="Elongation Factor G (Translational Gtpase), domain 3"/>
    <property type="match status" value="1"/>
</dbReference>
<dbReference type="CDD" id="cd04168">
    <property type="entry name" value="TetM_like"/>
    <property type="match status" value="1"/>
</dbReference>
<dbReference type="InterPro" id="IPR027417">
    <property type="entry name" value="P-loop_NTPase"/>
</dbReference>
<evidence type="ECO:0000256" key="2">
    <source>
        <dbReference type="ARBA" id="ARBA00022741"/>
    </source>
</evidence>
<dbReference type="Pfam" id="PF22042">
    <property type="entry name" value="EF-G_D2"/>
    <property type="match status" value="1"/>
</dbReference>
<dbReference type="InterPro" id="IPR020568">
    <property type="entry name" value="Ribosomal_Su5_D2-typ_SF"/>
</dbReference>
<evidence type="ECO:0000256" key="3">
    <source>
        <dbReference type="ARBA" id="ARBA00022917"/>
    </source>
</evidence>
<keyword evidence="5" id="KW-0046">Antibiotic resistance</keyword>
<dbReference type="PANTHER" id="PTHR43261:SF1">
    <property type="entry name" value="RIBOSOME-RELEASING FACTOR 2, MITOCHONDRIAL"/>
    <property type="match status" value="1"/>
</dbReference>
<protein>
    <submittedName>
        <fullName evidence="7">TetM/TetW/TetO/TetS family tetracycline resistance ribosomal protection protein</fullName>
    </submittedName>
</protein>
<dbReference type="InterPro" id="IPR031157">
    <property type="entry name" value="G_TR_CS"/>
</dbReference>
<comment type="function">
    <text evidence="1">Abolishes the inhibitory effect of tetracyclin on protein synthesis by a non-covalent modification of the ribosomes.</text>
</comment>
<dbReference type="SMART" id="SM00889">
    <property type="entry name" value="EFG_IV"/>
    <property type="match status" value="1"/>
</dbReference>
<dbReference type="PANTHER" id="PTHR43261">
    <property type="entry name" value="TRANSLATION ELONGATION FACTOR G-RELATED"/>
    <property type="match status" value="1"/>
</dbReference>
<dbReference type="SUPFAM" id="SSF54980">
    <property type="entry name" value="EF-G C-terminal domain-like"/>
    <property type="match status" value="2"/>
</dbReference>